<dbReference type="InterPro" id="IPR005119">
    <property type="entry name" value="LysR_subst-bd"/>
</dbReference>
<evidence type="ECO:0000256" key="4">
    <source>
        <dbReference type="ARBA" id="ARBA00023163"/>
    </source>
</evidence>
<dbReference type="PROSITE" id="PS50931">
    <property type="entry name" value="HTH_LYSR"/>
    <property type="match status" value="1"/>
</dbReference>
<proteinExistence type="inferred from homology"/>
<dbReference type="Proteomes" id="UP001165580">
    <property type="component" value="Unassembled WGS sequence"/>
</dbReference>
<keyword evidence="2" id="KW-0805">Transcription regulation</keyword>
<dbReference type="EMBL" id="JANTEZ010000013">
    <property type="protein sequence ID" value="MCS5716468.1"/>
    <property type="molecule type" value="Genomic_DNA"/>
</dbReference>
<protein>
    <submittedName>
        <fullName evidence="6">LysR family transcriptional regulator</fullName>
    </submittedName>
</protein>
<evidence type="ECO:0000256" key="2">
    <source>
        <dbReference type="ARBA" id="ARBA00023015"/>
    </source>
</evidence>
<accession>A0ABT2GJY1</accession>
<sequence>MDDRSEEASLTSALQKSASADWNVLQFTHLETFLAVIEHKSFAAAAKSLFIAPSRVTERVQQLEAELNITLIDRSSRQLAATQAGLALIPRARAVIREFETIRTLFPEDSAPRLRVGMRSLPLELLEELKSALESAIGRRAIDTLPLDSATQTQLLLTGRLDFGFVWVQPPPPLRSLRVITESLAVVVPANRKFSALERVAPEDLAGLKLASTVDPLTVPADLGPYLDYLPRCDRVNSAVLGGTHLLVSSGEHCAFVPTNSNEHFLLSPETRRNILIKPLLEPAPVLTTYLAWHRETEGTAAFQPVVSAVTRIFDLRPLVVDTAIPTERSVFTNDS</sequence>
<evidence type="ECO:0000313" key="7">
    <source>
        <dbReference type="Proteomes" id="UP001165580"/>
    </source>
</evidence>
<keyword evidence="7" id="KW-1185">Reference proteome</keyword>
<organism evidence="6 7">
    <name type="scientific">Herbiconiux gentiana</name>
    <dbReference type="NCBI Taxonomy" id="2970912"/>
    <lineage>
        <taxon>Bacteria</taxon>
        <taxon>Bacillati</taxon>
        <taxon>Actinomycetota</taxon>
        <taxon>Actinomycetes</taxon>
        <taxon>Micrococcales</taxon>
        <taxon>Microbacteriaceae</taxon>
        <taxon>Herbiconiux</taxon>
    </lineage>
</organism>
<comment type="similarity">
    <text evidence="1">Belongs to the LysR transcriptional regulatory family.</text>
</comment>
<dbReference type="Pfam" id="PF00126">
    <property type="entry name" value="HTH_1"/>
    <property type="match status" value="1"/>
</dbReference>
<dbReference type="Gene3D" id="3.40.190.290">
    <property type="match status" value="1"/>
</dbReference>
<dbReference type="InterPro" id="IPR000847">
    <property type="entry name" value="LysR_HTH_N"/>
</dbReference>
<dbReference type="PANTHER" id="PTHR30346">
    <property type="entry name" value="TRANSCRIPTIONAL DUAL REGULATOR HCAR-RELATED"/>
    <property type="match status" value="1"/>
</dbReference>
<evidence type="ECO:0000256" key="3">
    <source>
        <dbReference type="ARBA" id="ARBA00023125"/>
    </source>
</evidence>
<dbReference type="PANTHER" id="PTHR30346:SF28">
    <property type="entry name" value="HTH-TYPE TRANSCRIPTIONAL REGULATOR CYNR"/>
    <property type="match status" value="1"/>
</dbReference>
<gene>
    <name evidence="6" type="ORF">NVV95_18120</name>
</gene>
<dbReference type="InterPro" id="IPR036390">
    <property type="entry name" value="WH_DNA-bd_sf"/>
</dbReference>
<dbReference type="SUPFAM" id="SSF46785">
    <property type="entry name" value="Winged helix' DNA-binding domain"/>
    <property type="match status" value="1"/>
</dbReference>
<feature type="domain" description="HTH lysR-type" evidence="5">
    <location>
        <begin position="25"/>
        <end position="82"/>
    </location>
</feature>
<evidence type="ECO:0000256" key="1">
    <source>
        <dbReference type="ARBA" id="ARBA00009437"/>
    </source>
</evidence>
<keyword evidence="3" id="KW-0238">DNA-binding</keyword>
<keyword evidence="4" id="KW-0804">Transcription</keyword>
<comment type="caution">
    <text evidence="6">The sequence shown here is derived from an EMBL/GenBank/DDBJ whole genome shotgun (WGS) entry which is preliminary data.</text>
</comment>
<name>A0ABT2GJY1_9MICO</name>
<evidence type="ECO:0000259" key="5">
    <source>
        <dbReference type="PROSITE" id="PS50931"/>
    </source>
</evidence>
<dbReference type="Pfam" id="PF03466">
    <property type="entry name" value="LysR_substrate"/>
    <property type="match status" value="1"/>
</dbReference>
<dbReference type="Gene3D" id="1.10.10.10">
    <property type="entry name" value="Winged helix-like DNA-binding domain superfamily/Winged helix DNA-binding domain"/>
    <property type="match status" value="1"/>
</dbReference>
<dbReference type="RefSeq" id="WP_259487985.1">
    <property type="nucleotide sequence ID" value="NZ_JANTEZ010000013.1"/>
</dbReference>
<evidence type="ECO:0000313" key="6">
    <source>
        <dbReference type="EMBL" id="MCS5716468.1"/>
    </source>
</evidence>
<reference evidence="6" key="1">
    <citation type="submission" date="2022-08" db="EMBL/GenBank/DDBJ databases">
        <authorList>
            <person name="Deng Y."/>
            <person name="Han X.-F."/>
            <person name="Zhang Y.-Q."/>
        </authorList>
    </citation>
    <scope>NUCLEOTIDE SEQUENCE</scope>
    <source>
        <strain evidence="6">CPCC 205716</strain>
    </source>
</reference>
<dbReference type="SUPFAM" id="SSF53850">
    <property type="entry name" value="Periplasmic binding protein-like II"/>
    <property type="match status" value="1"/>
</dbReference>
<dbReference type="InterPro" id="IPR036388">
    <property type="entry name" value="WH-like_DNA-bd_sf"/>
</dbReference>